<evidence type="ECO:0000313" key="4">
    <source>
        <dbReference type="Proteomes" id="UP000283509"/>
    </source>
</evidence>
<dbReference type="OrthoDB" id="6342911at2759"/>
<feature type="compositionally biased region" description="Polar residues" evidence="1">
    <location>
        <begin position="1082"/>
        <end position="1104"/>
    </location>
</feature>
<evidence type="ECO:0000256" key="1">
    <source>
        <dbReference type="SAM" id="MobiDB-lite"/>
    </source>
</evidence>
<feature type="region of interest" description="Disordered" evidence="1">
    <location>
        <begin position="1227"/>
        <end position="1260"/>
    </location>
</feature>
<dbReference type="Pfam" id="PF00567">
    <property type="entry name" value="TUDOR"/>
    <property type="match status" value="3"/>
</dbReference>
<feature type="compositionally biased region" description="Basic and acidic residues" evidence="1">
    <location>
        <begin position="663"/>
        <end position="679"/>
    </location>
</feature>
<feature type="region of interest" description="Disordered" evidence="1">
    <location>
        <begin position="1082"/>
        <end position="1105"/>
    </location>
</feature>
<dbReference type="EMBL" id="QCYY01003280">
    <property type="protein sequence ID" value="ROT64287.1"/>
    <property type="molecule type" value="Genomic_DNA"/>
</dbReference>
<dbReference type="STRING" id="6689.A0A423SJ54"/>
<comment type="caution">
    <text evidence="3">The sequence shown here is derived from an EMBL/GenBank/DDBJ whole genome shotgun (WGS) entry which is preliminary data.</text>
</comment>
<name>A0A423SJ54_PENVA</name>
<feature type="compositionally biased region" description="Basic and acidic residues" evidence="1">
    <location>
        <begin position="1227"/>
        <end position="1249"/>
    </location>
</feature>
<protein>
    <recommendedName>
        <fullName evidence="2">Tudor domain-containing protein</fullName>
    </recommendedName>
</protein>
<feature type="compositionally biased region" description="Basic and acidic residues" evidence="1">
    <location>
        <begin position="1008"/>
        <end position="1017"/>
    </location>
</feature>
<feature type="region of interest" description="Disordered" evidence="1">
    <location>
        <begin position="1003"/>
        <end position="1037"/>
    </location>
</feature>
<feature type="compositionally biased region" description="Polar residues" evidence="1">
    <location>
        <begin position="1120"/>
        <end position="1136"/>
    </location>
</feature>
<feature type="region of interest" description="Disordered" evidence="1">
    <location>
        <begin position="407"/>
        <end position="428"/>
    </location>
</feature>
<dbReference type="Gene3D" id="2.30.30.140">
    <property type="match status" value="4"/>
</dbReference>
<dbReference type="PANTHER" id="PTHR16442:SF1">
    <property type="entry name" value="RING FINGER PROTEIN 17"/>
    <property type="match status" value="1"/>
</dbReference>
<dbReference type="SMART" id="SM00333">
    <property type="entry name" value="TUDOR"/>
    <property type="match status" value="4"/>
</dbReference>
<feature type="region of interest" description="Disordered" evidence="1">
    <location>
        <begin position="663"/>
        <end position="687"/>
    </location>
</feature>
<sequence>MQQQHASLAQPPRQLESQPQQELLLQAQQSQLQQRFSQYQRHYHQPYHHERERRFYQGRFHQQQQQQYPLDIQSTKYKLQRQQQQFYTPRHQQGTQYQHRSESHHIPYNSNQVDIKAELHSPKDIPLGRQRDRLVPGTPKTTAAQAQNFEQLERVRPAKGSLKFCRLTWEAGLSCFYLVLEESEEFIKACTKKMSESCNQSKMESIKSGMLVAIKDKDTWQRAQVTQVQGTMFKVIMIDVGKERCLQLYEESSTKSLDLKPHSRLASLMNTRLVAHFIGCEDHVWKVNLYIKAELEPDHGQAKQLSTVRQQQSGSLDAACSRGTVCVKAVIDPQHPYSSRDIIAGQKLLENPTSQDKDLGITDILSSPVPHGVPDKQLKSFSPNDISVMETRGPFTSTTRLDLASNSVSPSAIPLEETASSDDSRSTVRHNVSAVEHEDFELSGAKVGVGAPVNMPNNLVTEVATAKPTVKTRMDGAASAVQYVASHSADMVISAALATHAHSHKKLEGFAKEDSAASESLLWDSRIGGLDGNDKCDKNPNSYGAEKVAAAVKESLLWNSKYGELNSNDKLEDGNAEKTANEESFWDSRHVGLGKDFNGNNKRRDKSASPCEGNTGSATEQSLLWDSRYGGLNSNNKPESEIVSQKIPCAETTANESLLWDSRRGGLHANKDGHDEKGSMDSSVPCNETTGNESVVLLWDSRCGGLETGDGKTVGEQCISKYHLDGGWYRASVLEVEKNPEKVKELEGWQEPYQEQLEACVGKSAVISVKEGPKEHTWTLLSLEVEGTDIVDQIRQEVPVPAEEEVESEELQVTETETEKALQIHYPPRTVLSSGIRVYVSYLAGGAEVWLQKAEDLSVAENMAAQIARAQTTTLESERVIEDMPCLAQSAADNVWYRAKIVSLNEPDQVKIHFIDYGNSEIMSMNNIREVPDELLLVGICVLGPLAHSCVLTGKGEPHEIDLKALEEKFLEQELVVRVFGSEDGKTLVSLLLDDDVVVEDSVGEPATAKDDTKQRLVPDSTDTPPEMSTSVAAPSACRQDTEEVVDQNLNGEIKSRKWYVPAAKGEDVEKSDFLLTSSLPAETPAEHTSPTSQQEMSKGNVSPLTGVFMNFRKNKDTISGISSSEMENHTPTSKGSAVFVEESRPGASPPPHSSNRNGAGGQQVNNPNVTNGLTSFLPSVPGRVAHSTISSPCKTELKNIPKTETKELLTTLLKDCSDMDESSIVDHVKSKHEQKEMKGDDSVKDASPEQKGPQGTQTVHGRRFLDCIEEVEECSDDGFTEMQINPYSAYLVHIEESPFSLWIQKEEDNDLAEYIETWYKEHNQERVDTIKVGDICVTVLGDSAQRAYVQCIEDANITVLLIDQGRHAVISKQDLFKLPSSLTDIHPLAMQIYLPVKVAPGRESGAVIAVAEVAHQLKCVCLDLDNRYTLIWCPGVGDLGDFLVDNKLATPMHWNVGWKYRYITSVKRRLEEEAFLLTSDARQEDSFYQTADTDLAARLEQSLKTLNANSA</sequence>
<dbReference type="CDD" id="cd20379">
    <property type="entry name" value="Tudor_dTUD-like"/>
    <property type="match status" value="2"/>
</dbReference>
<feature type="domain" description="Tudor" evidence="2">
    <location>
        <begin position="879"/>
        <end position="938"/>
    </location>
</feature>
<dbReference type="PANTHER" id="PTHR16442">
    <property type="entry name" value="RING FINGER PROTEIN 17"/>
    <property type="match status" value="1"/>
</dbReference>
<dbReference type="FunFam" id="2.30.30.140:FF:000018">
    <property type="entry name" value="Serine/threonine-protein kinase 31"/>
    <property type="match status" value="1"/>
</dbReference>
<dbReference type="SUPFAM" id="SSF63748">
    <property type="entry name" value="Tudor/PWWP/MBT"/>
    <property type="match status" value="2"/>
</dbReference>
<evidence type="ECO:0000259" key="2">
    <source>
        <dbReference type="PROSITE" id="PS50304"/>
    </source>
</evidence>
<reference evidence="3 4" key="2">
    <citation type="submission" date="2019-01" db="EMBL/GenBank/DDBJ databases">
        <title>The decoding of complex shrimp genome reveals the adaptation for benthos swimmer, frequently molting mechanism and breeding impact on genome.</title>
        <authorList>
            <person name="Sun Y."/>
            <person name="Gao Y."/>
            <person name="Yu Y."/>
        </authorList>
    </citation>
    <scope>NUCLEOTIDE SEQUENCE [LARGE SCALE GENOMIC DNA]</scope>
    <source>
        <tissue evidence="3">Muscle</tissue>
    </source>
</reference>
<keyword evidence="4" id="KW-1185">Reference proteome</keyword>
<dbReference type="InterPro" id="IPR002999">
    <property type="entry name" value="Tudor"/>
</dbReference>
<feature type="compositionally biased region" description="Polar residues" evidence="1">
    <location>
        <begin position="1021"/>
        <end position="1033"/>
    </location>
</feature>
<accession>A0A423SJ54</accession>
<organism evidence="3 4">
    <name type="scientific">Penaeus vannamei</name>
    <name type="common">Whiteleg shrimp</name>
    <name type="synonym">Litopenaeus vannamei</name>
    <dbReference type="NCBI Taxonomy" id="6689"/>
    <lineage>
        <taxon>Eukaryota</taxon>
        <taxon>Metazoa</taxon>
        <taxon>Ecdysozoa</taxon>
        <taxon>Arthropoda</taxon>
        <taxon>Crustacea</taxon>
        <taxon>Multicrustacea</taxon>
        <taxon>Malacostraca</taxon>
        <taxon>Eumalacostraca</taxon>
        <taxon>Eucarida</taxon>
        <taxon>Decapoda</taxon>
        <taxon>Dendrobranchiata</taxon>
        <taxon>Penaeoidea</taxon>
        <taxon>Penaeidae</taxon>
        <taxon>Penaeus</taxon>
    </lineage>
</organism>
<feature type="compositionally biased region" description="Polar residues" evidence="1">
    <location>
        <begin position="1154"/>
        <end position="1177"/>
    </location>
</feature>
<dbReference type="PROSITE" id="PS50304">
    <property type="entry name" value="TUDOR"/>
    <property type="match status" value="2"/>
</dbReference>
<feature type="region of interest" description="Disordered" evidence="1">
    <location>
        <begin position="1120"/>
        <end position="1177"/>
    </location>
</feature>
<evidence type="ECO:0000313" key="3">
    <source>
        <dbReference type="EMBL" id="ROT64287.1"/>
    </source>
</evidence>
<feature type="region of interest" description="Disordered" evidence="1">
    <location>
        <begin position="590"/>
        <end position="619"/>
    </location>
</feature>
<proteinExistence type="predicted"/>
<gene>
    <name evidence="3" type="ORF">C7M84_017795</name>
</gene>
<reference evidence="3 4" key="1">
    <citation type="submission" date="2018-04" db="EMBL/GenBank/DDBJ databases">
        <authorList>
            <person name="Zhang X."/>
            <person name="Yuan J."/>
            <person name="Li F."/>
            <person name="Xiang J."/>
        </authorList>
    </citation>
    <scope>NUCLEOTIDE SEQUENCE [LARGE SCALE GENOMIC DNA]</scope>
    <source>
        <tissue evidence="3">Muscle</tissue>
    </source>
</reference>
<feature type="domain" description="Tudor" evidence="2">
    <location>
        <begin position="1330"/>
        <end position="1386"/>
    </location>
</feature>
<dbReference type="Proteomes" id="UP000283509">
    <property type="component" value="Unassembled WGS sequence"/>
</dbReference>